<keyword evidence="6 9" id="KW-0413">Isomerase</keyword>
<feature type="binding site" evidence="9">
    <location>
        <position position="141"/>
    </location>
    <ligand>
        <name>NADP(+)</name>
        <dbReference type="ChEBI" id="CHEBI:58349"/>
    </ligand>
</feature>
<dbReference type="Gene3D" id="3.90.25.10">
    <property type="entry name" value="UDP-galactose 4-epimerase, domain 1"/>
    <property type="match status" value="1"/>
</dbReference>
<feature type="binding site" evidence="9">
    <location>
        <begin position="11"/>
        <end position="17"/>
    </location>
    <ligand>
        <name>NADP(+)</name>
        <dbReference type="ChEBI" id="CHEBI:58349"/>
    </ligand>
</feature>
<feature type="site" description="Important for catalytic activity" evidence="9">
    <location>
        <position position="110"/>
    </location>
</feature>
<comment type="catalytic activity">
    <reaction evidence="8 9">
        <text>GDP-beta-L-fucose + NADP(+) = GDP-4-dehydro-alpha-D-rhamnose + NADPH + H(+)</text>
        <dbReference type="Rhea" id="RHEA:18885"/>
        <dbReference type="ChEBI" id="CHEBI:15378"/>
        <dbReference type="ChEBI" id="CHEBI:57273"/>
        <dbReference type="ChEBI" id="CHEBI:57783"/>
        <dbReference type="ChEBI" id="CHEBI:57964"/>
        <dbReference type="ChEBI" id="CHEBI:58349"/>
        <dbReference type="EC" id="1.1.1.271"/>
    </reaction>
</comment>
<feature type="binding site" evidence="9">
    <location>
        <position position="281"/>
    </location>
    <ligand>
        <name>substrate</name>
    </ligand>
</feature>
<dbReference type="EC" id="1.1.1.271" evidence="3 9"/>
<feature type="binding site" evidence="9">
    <location>
        <begin position="106"/>
        <end position="109"/>
    </location>
    <ligand>
        <name>NADP(+)</name>
        <dbReference type="ChEBI" id="CHEBI:58349"/>
    </ligand>
</feature>
<dbReference type="InterPro" id="IPR001509">
    <property type="entry name" value="Epimerase_deHydtase"/>
</dbReference>
<reference evidence="11 12" key="2">
    <citation type="journal article" date="2010" name="BMC Genomics">
        <title>The genome of Geobacter bemidjiensis, exemplar for the subsurface clade of Geobacter species that predominate in Fe(III)-reducing subsurface environments.</title>
        <authorList>
            <person name="Aklujkar M."/>
            <person name="Young N.D."/>
            <person name="Holmes D."/>
            <person name="Chavan M."/>
            <person name="Risso C."/>
            <person name="Kiss H.E."/>
            <person name="Han C.S."/>
            <person name="Land M.L."/>
            <person name="Lovley D.R."/>
        </authorList>
    </citation>
    <scope>NUCLEOTIDE SEQUENCE [LARGE SCALE GENOMIC DNA]</scope>
    <source>
        <strain evidence="12">ATCC BAA-1014 / DSM 16622 / JCM 12645 / Bem</strain>
    </source>
</reference>
<dbReference type="KEGG" id="gbm:Gbem_1135"/>
<protein>
    <recommendedName>
        <fullName evidence="3 9">GDP-L-fucose synthase</fullName>
        <ecNumber evidence="3 9">1.1.1.271</ecNumber>
    </recommendedName>
    <alternativeName>
        <fullName evidence="9">GDP-4-keto-6-deoxy-D-mannose-3,5-epimerase-4-reductase</fullName>
    </alternativeName>
</protein>
<evidence type="ECO:0000256" key="2">
    <source>
        <dbReference type="ARBA" id="ARBA00005959"/>
    </source>
</evidence>
<dbReference type="SUPFAM" id="SSF51735">
    <property type="entry name" value="NAD(P)-binding Rossmann-fold domains"/>
    <property type="match status" value="1"/>
</dbReference>
<dbReference type="InterPro" id="IPR036291">
    <property type="entry name" value="NAD(P)-bd_dom_sf"/>
</dbReference>
<dbReference type="eggNOG" id="COG0451">
    <property type="taxonomic scope" value="Bacteria"/>
</dbReference>
<evidence type="ECO:0000256" key="1">
    <source>
        <dbReference type="ARBA" id="ARBA00004883"/>
    </source>
</evidence>
<accession>B5EH53</accession>
<feature type="site" description="Important for catalytic activity" evidence="9">
    <location>
        <position position="108"/>
    </location>
</feature>
<feature type="binding site" evidence="9">
    <location>
        <position position="180"/>
    </location>
    <ligand>
        <name>NADP(+)</name>
        <dbReference type="ChEBI" id="CHEBI:58349"/>
    </ligand>
</feature>
<dbReference type="HAMAP" id="MF_00956">
    <property type="entry name" value="GDP_fucose_synth"/>
    <property type="match status" value="1"/>
</dbReference>
<feature type="binding site" evidence="9">
    <location>
        <position position="203"/>
    </location>
    <ligand>
        <name>substrate</name>
    </ligand>
</feature>
<comment type="function">
    <text evidence="9">Catalyzes the two-step NADP-dependent conversion of GDP-4-dehydro-6-deoxy-D-mannose to GDP-fucose, involving an epimerase and a reductase reaction.</text>
</comment>
<dbReference type="Gene3D" id="3.40.50.720">
    <property type="entry name" value="NAD(P)-binding Rossmann-like Domain"/>
    <property type="match status" value="1"/>
</dbReference>
<feature type="binding site" evidence="9">
    <location>
        <begin position="164"/>
        <end position="167"/>
    </location>
    <ligand>
        <name>NADP(+)</name>
        <dbReference type="ChEBI" id="CHEBI:58349"/>
    </ligand>
</feature>
<dbReference type="PANTHER" id="PTHR43238">
    <property type="entry name" value="GDP-L-FUCOSE SYNTHASE"/>
    <property type="match status" value="1"/>
</dbReference>
<keyword evidence="4 9" id="KW-0521">NADP</keyword>
<evidence type="ECO:0000256" key="9">
    <source>
        <dbReference type="HAMAP-Rule" id="MF_00956"/>
    </source>
</evidence>
<keyword evidence="5 9" id="KW-0560">Oxidoreductase</keyword>
<dbReference type="AlphaFoldDB" id="B5EH53"/>
<evidence type="ECO:0000256" key="5">
    <source>
        <dbReference type="ARBA" id="ARBA00023002"/>
    </source>
</evidence>
<dbReference type="Proteomes" id="UP000008825">
    <property type="component" value="Chromosome"/>
</dbReference>
<proteinExistence type="inferred from homology"/>
<dbReference type="UniPathway" id="UPA00128">
    <property type="reaction ID" value="UER00191"/>
</dbReference>
<gene>
    <name evidence="11" type="primary">fcl-2</name>
    <name evidence="9" type="synonym">fcl</name>
    <name evidence="11" type="ordered locus">Gbem_1135</name>
</gene>
<dbReference type="FunFam" id="3.40.50.720:FF:000101">
    <property type="entry name" value="GDP-L-fucose synthase"/>
    <property type="match status" value="1"/>
</dbReference>
<dbReference type="GO" id="GO:0070401">
    <property type="term" value="F:NADP+ binding"/>
    <property type="evidence" value="ECO:0007669"/>
    <property type="project" value="UniProtKB-UniRule"/>
</dbReference>
<comment type="similarity">
    <text evidence="2 9">Belongs to the NAD(P)-dependent epimerase/dehydratase family. Fucose synthase subfamily.</text>
</comment>
<keyword evidence="7 9" id="KW-0511">Multifunctional enzyme</keyword>
<evidence type="ECO:0000259" key="10">
    <source>
        <dbReference type="Pfam" id="PF01370"/>
    </source>
</evidence>
<evidence type="ECO:0000256" key="3">
    <source>
        <dbReference type="ARBA" id="ARBA00012371"/>
    </source>
</evidence>
<name>B5EH53_CITBB</name>
<dbReference type="InterPro" id="IPR028614">
    <property type="entry name" value="GDP_fucose/colitose_synth"/>
</dbReference>
<feature type="binding site" evidence="9">
    <location>
        <position position="210"/>
    </location>
    <ligand>
        <name>substrate</name>
    </ligand>
</feature>
<comment type="pathway">
    <text evidence="1 9">Nucleotide-sugar biosynthesis; GDP-L-fucose biosynthesis via de novo pathway; GDP-L-fucose from GDP-alpha-D-mannose: step 2/2.</text>
</comment>
<dbReference type="RefSeq" id="WP_012529567.1">
    <property type="nucleotide sequence ID" value="NC_011146.1"/>
</dbReference>
<dbReference type="CDD" id="cd05239">
    <property type="entry name" value="GDP_FS_SDR_e"/>
    <property type="match status" value="1"/>
</dbReference>
<dbReference type="GO" id="GO:0042351">
    <property type="term" value="P:'de novo' GDP-L-fucose biosynthetic process"/>
    <property type="evidence" value="ECO:0007669"/>
    <property type="project" value="UniProtKB-UniRule"/>
</dbReference>
<dbReference type="STRING" id="404380.Gbem_1135"/>
<dbReference type="HOGENOM" id="CLU_007383_18_0_7"/>
<dbReference type="EMBL" id="CP001124">
    <property type="protein sequence ID" value="ACH38155.1"/>
    <property type="molecule type" value="Genomic_DNA"/>
</dbReference>
<evidence type="ECO:0000256" key="8">
    <source>
        <dbReference type="ARBA" id="ARBA00051935"/>
    </source>
</evidence>
<dbReference type="OrthoDB" id="9811425at2"/>
<evidence type="ECO:0000313" key="11">
    <source>
        <dbReference type="EMBL" id="ACH38155.1"/>
    </source>
</evidence>
<feature type="domain" description="NAD-dependent epimerase/dehydratase" evidence="10">
    <location>
        <begin position="7"/>
        <end position="231"/>
    </location>
</feature>
<feature type="active site" description="Proton donor/acceptor" evidence="9">
    <location>
        <position position="137"/>
    </location>
</feature>
<dbReference type="GO" id="GO:0016853">
    <property type="term" value="F:isomerase activity"/>
    <property type="evidence" value="ECO:0007669"/>
    <property type="project" value="UniProtKB-KW"/>
</dbReference>
<keyword evidence="12" id="KW-1185">Reference proteome</keyword>
<dbReference type="GO" id="GO:0050577">
    <property type="term" value="F:GDP-L-fucose synthase activity"/>
    <property type="evidence" value="ECO:0007669"/>
    <property type="project" value="UniProtKB-UniRule"/>
</dbReference>
<organism evidence="11 12">
    <name type="scientific">Citrifermentans bemidjiense (strain ATCC BAA-1014 / DSM 16622 / JCM 12645 / Bem)</name>
    <name type="common">Geobacter bemidjiensis</name>
    <dbReference type="NCBI Taxonomy" id="404380"/>
    <lineage>
        <taxon>Bacteria</taxon>
        <taxon>Pseudomonadati</taxon>
        <taxon>Thermodesulfobacteriota</taxon>
        <taxon>Desulfuromonadia</taxon>
        <taxon>Geobacterales</taxon>
        <taxon>Geobacteraceae</taxon>
        <taxon>Citrifermentans</taxon>
    </lineage>
</organism>
<evidence type="ECO:0000256" key="4">
    <source>
        <dbReference type="ARBA" id="ARBA00022857"/>
    </source>
</evidence>
<evidence type="ECO:0000256" key="7">
    <source>
        <dbReference type="ARBA" id="ARBA00023268"/>
    </source>
</evidence>
<evidence type="ECO:0000313" key="12">
    <source>
        <dbReference type="Proteomes" id="UP000008825"/>
    </source>
</evidence>
<reference evidence="11 12" key="1">
    <citation type="submission" date="2008-07" db="EMBL/GenBank/DDBJ databases">
        <title>Complete sequence of Geobacter bemidjiensis BEM.</title>
        <authorList>
            <consortium name="US DOE Joint Genome Institute"/>
            <person name="Lucas S."/>
            <person name="Copeland A."/>
            <person name="Lapidus A."/>
            <person name="Glavina del Rio T."/>
            <person name="Dalin E."/>
            <person name="Tice H."/>
            <person name="Bruce D."/>
            <person name="Goodwin L."/>
            <person name="Pitluck S."/>
            <person name="Kiss H."/>
            <person name="Brettin T."/>
            <person name="Detter J.C."/>
            <person name="Han C."/>
            <person name="Kuske C.R."/>
            <person name="Schmutz J."/>
            <person name="Larimer F."/>
            <person name="Land M."/>
            <person name="Hauser L."/>
            <person name="Kyrpides N."/>
            <person name="Lykidis A."/>
            <person name="Lovley D."/>
            <person name="Richardson P."/>
        </authorList>
    </citation>
    <scope>NUCLEOTIDE SEQUENCE [LARGE SCALE GENOMIC DNA]</scope>
    <source>
        <strain evidence="12">ATCC BAA-1014 / DSM 16622 / JCM 12645 / Bem</strain>
    </source>
</reference>
<sequence>MNTNAKIFVAGSKGLVGSALTRSLKSAGYRNLLTPEKERLDLTDHIGVKAFFESEKPEYVVLAAAKVGGIHANNTYPADFIYQNLVIQNNVIHQAHLNGVKRLLFLGSSCIYPKHAPQPMREEHLLTGPLEPTNEPYAIAKIAGLKMCEAYNRQYGTKFIAVMPTNLYGPGDNFDLTNSHVLPALIRKFHESREQRLPEVVVWGTGTPRREFLYVDDMADACLHLMNLPDSTITEELTAYPKPCFVNLGTGVDVTIRELAETVREVVGFEGRLAFDTNKPDGTPRKLQEVSRMKALGWEAKVTLKDGIAKSYQWFLENQGNIRK</sequence>
<evidence type="ECO:0000256" key="6">
    <source>
        <dbReference type="ARBA" id="ARBA00023235"/>
    </source>
</evidence>
<dbReference type="Pfam" id="PF01370">
    <property type="entry name" value="Epimerase"/>
    <property type="match status" value="1"/>
</dbReference>
<feature type="binding site" evidence="9">
    <location>
        <position position="188"/>
    </location>
    <ligand>
        <name>substrate</name>
    </ligand>
</feature>
<dbReference type="PANTHER" id="PTHR43238:SF1">
    <property type="entry name" value="GDP-L-FUCOSE SYNTHASE"/>
    <property type="match status" value="1"/>
</dbReference>